<dbReference type="SUPFAM" id="SSF51430">
    <property type="entry name" value="NAD(P)-linked oxidoreductase"/>
    <property type="match status" value="1"/>
</dbReference>
<comment type="caution">
    <text evidence="3">The sequence shown here is derived from an EMBL/GenBank/DDBJ whole genome shotgun (WGS) entry which is preliminary data.</text>
</comment>
<dbReference type="PANTHER" id="PTHR43625">
    <property type="entry name" value="AFLATOXIN B1 ALDEHYDE REDUCTASE"/>
    <property type="match status" value="1"/>
</dbReference>
<dbReference type="PRINTS" id="PR00069">
    <property type="entry name" value="ALDKETRDTASE"/>
</dbReference>
<sequence>MPIRQLGELAVGAIGLGCTAMSAWYGDVDESESAKVLRQAHEYGVTLIDTADVYGPHTSEEAIGRAIHGIRDSVVLATKGGLSFADRENYRLERDGSPEHLQQALDASLRRLRVDHIDLYYLHRLDPNVPIEESVGFLGKQVANGKIRAIGLSDVDIAILDRANAVHPISAVECELSLWTREPLSDIVGWCERHGAGFVPYAPLGRGFLAGNVAPRATFATGDFRANNPRFTAEAIEHNMVYVKRVRAIAERHGVAPAVIALAWLLHQAGHIVPIPGMEKMAYLEENVKAARLTLSAAELEDLDTLPPAFGAAR</sequence>
<dbReference type="Proteomes" id="UP000715441">
    <property type="component" value="Unassembled WGS sequence"/>
</dbReference>
<gene>
    <name evidence="3" type="ORF">HFP15_24815</name>
</gene>
<feature type="domain" description="NADP-dependent oxidoreductase" evidence="2">
    <location>
        <begin position="14"/>
        <end position="305"/>
    </location>
</feature>
<reference evidence="3 4" key="1">
    <citation type="submission" date="2020-04" db="EMBL/GenBank/DDBJ databases">
        <title>Novel species.</title>
        <authorList>
            <person name="Teo W.F.A."/>
            <person name="Lipun K."/>
            <person name="Srisuk N."/>
            <person name="Duangmal K."/>
        </authorList>
    </citation>
    <scope>NUCLEOTIDE SEQUENCE [LARGE SCALE GENOMIC DNA]</scope>
    <source>
        <strain evidence="3 4">K13G38</strain>
    </source>
</reference>
<dbReference type="PANTHER" id="PTHR43625:SF40">
    <property type="entry name" value="ALDO-KETO REDUCTASE YAKC [NADP(+)]"/>
    <property type="match status" value="1"/>
</dbReference>
<dbReference type="InterPro" id="IPR050791">
    <property type="entry name" value="Aldo-Keto_reductase"/>
</dbReference>
<organism evidence="3 4">
    <name type="scientific">Amycolatopsis acididurans</name>
    <dbReference type="NCBI Taxonomy" id="2724524"/>
    <lineage>
        <taxon>Bacteria</taxon>
        <taxon>Bacillati</taxon>
        <taxon>Actinomycetota</taxon>
        <taxon>Actinomycetes</taxon>
        <taxon>Pseudonocardiales</taxon>
        <taxon>Pseudonocardiaceae</taxon>
        <taxon>Amycolatopsis</taxon>
    </lineage>
</organism>
<evidence type="ECO:0000259" key="2">
    <source>
        <dbReference type="Pfam" id="PF00248"/>
    </source>
</evidence>
<dbReference type="InterPro" id="IPR020471">
    <property type="entry name" value="AKR"/>
</dbReference>
<proteinExistence type="predicted"/>
<dbReference type="InterPro" id="IPR036812">
    <property type="entry name" value="NAD(P)_OxRdtase_dom_sf"/>
</dbReference>
<dbReference type="Gene3D" id="3.20.20.100">
    <property type="entry name" value="NADP-dependent oxidoreductase domain"/>
    <property type="match status" value="1"/>
</dbReference>
<accession>A0ABX1J981</accession>
<evidence type="ECO:0000313" key="3">
    <source>
        <dbReference type="EMBL" id="NKQ56104.1"/>
    </source>
</evidence>
<protein>
    <submittedName>
        <fullName evidence="3">Aldo/keto reductase</fullName>
    </submittedName>
</protein>
<name>A0ABX1J981_9PSEU</name>
<evidence type="ECO:0000313" key="4">
    <source>
        <dbReference type="Proteomes" id="UP000715441"/>
    </source>
</evidence>
<keyword evidence="1" id="KW-0560">Oxidoreductase</keyword>
<keyword evidence="4" id="KW-1185">Reference proteome</keyword>
<evidence type="ECO:0000256" key="1">
    <source>
        <dbReference type="ARBA" id="ARBA00023002"/>
    </source>
</evidence>
<dbReference type="InterPro" id="IPR023210">
    <property type="entry name" value="NADP_OxRdtase_dom"/>
</dbReference>
<dbReference type="EMBL" id="JAAXLS010000020">
    <property type="protein sequence ID" value="NKQ56104.1"/>
    <property type="molecule type" value="Genomic_DNA"/>
</dbReference>
<dbReference type="Pfam" id="PF00248">
    <property type="entry name" value="Aldo_ket_red"/>
    <property type="match status" value="1"/>
</dbReference>